<dbReference type="InterPro" id="IPR000014">
    <property type="entry name" value="PAS"/>
</dbReference>
<keyword evidence="3" id="KW-0597">Phosphoprotein</keyword>
<reference evidence="11" key="1">
    <citation type="journal article" date="2019" name="Int. J. Syst. Evol. Microbiol.">
        <title>The Global Catalogue of Microorganisms (GCM) 10K type strain sequencing project: providing services to taxonomists for standard genome sequencing and annotation.</title>
        <authorList>
            <consortium name="The Broad Institute Genomics Platform"/>
            <consortium name="The Broad Institute Genome Sequencing Center for Infectious Disease"/>
            <person name="Wu L."/>
            <person name="Ma J."/>
        </authorList>
    </citation>
    <scope>NUCLEOTIDE SEQUENCE [LARGE SCALE GENOMIC DNA]</scope>
    <source>
        <strain evidence="11">JCM 17923</strain>
    </source>
</reference>
<evidence type="ECO:0000313" key="10">
    <source>
        <dbReference type="EMBL" id="GAA4364455.1"/>
    </source>
</evidence>
<dbReference type="CDD" id="cd00130">
    <property type="entry name" value="PAS"/>
    <property type="match status" value="1"/>
</dbReference>
<dbReference type="Gene3D" id="1.10.287.130">
    <property type="match status" value="1"/>
</dbReference>
<evidence type="ECO:0000256" key="1">
    <source>
        <dbReference type="ARBA" id="ARBA00000085"/>
    </source>
</evidence>
<comment type="catalytic activity">
    <reaction evidence="1">
        <text>ATP + protein L-histidine = ADP + protein N-phospho-L-histidine.</text>
        <dbReference type="EC" id="2.7.13.3"/>
    </reaction>
</comment>
<evidence type="ECO:0000256" key="5">
    <source>
        <dbReference type="ARBA" id="ARBA00022777"/>
    </source>
</evidence>
<keyword evidence="6" id="KW-0175">Coiled coil</keyword>
<dbReference type="InterPro" id="IPR004358">
    <property type="entry name" value="Sig_transdc_His_kin-like_C"/>
</dbReference>
<dbReference type="InterPro" id="IPR035965">
    <property type="entry name" value="PAS-like_dom_sf"/>
</dbReference>
<protein>
    <recommendedName>
        <fullName evidence="2">histidine kinase</fullName>
        <ecNumber evidence="2">2.7.13.3</ecNumber>
    </recommendedName>
</protein>
<dbReference type="InterPro" id="IPR013656">
    <property type="entry name" value="PAS_4"/>
</dbReference>
<dbReference type="InterPro" id="IPR052162">
    <property type="entry name" value="Sensor_kinase/Photoreceptor"/>
</dbReference>
<feature type="domain" description="Histidine kinase" evidence="7">
    <location>
        <begin position="639"/>
        <end position="855"/>
    </location>
</feature>
<feature type="coiled-coil region" evidence="6">
    <location>
        <begin position="283"/>
        <end position="363"/>
    </location>
</feature>
<dbReference type="NCBIfam" id="TIGR00229">
    <property type="entry name" value="sensory_box"/>
    <property type="match status" value="1"/>
</dbReference>
<dbReference type="PRINTS" id="PR00344">
    <property type="entry name" value="BCTRLSENSOR"/>
</dbReference>
<dbReference type="CDD" id="cd00082">
    <property type="entry name" value="HisKA"/>
    <property type="match status" value="1"/>
</dbReference>
<dbReference type="InterPro" id="IPR000700">
    <property type="entry name" value="PAS-assoc_C"/>
</dbReference>
<dbReference type="InterPro" id="IPR003661">
    <property type="entry name" value="HisK_dim/P_dom"/>
</dbReference>
<dbReference type="PANTHER" id="PTHR43304:SF1">
    <property type="entry name" value="PAC DOMAIN-CONTAINING PROTEIN"/>
    <property type="match status" value="1"/>
</dbReference>
<dbReference type="PROSITE" id="PS50113">
    <property type="entry name" value="PAC"/>
    <property type="match status" value="1"/>
</dbReference>
<comment type="caution">
    <text evidence="10">The sequence shown here is derived from an EMBL/GenBank/DDBJ whole genome shotgun (WGS) entry which is preliminary data.</text>
</comment>
<dbReference type="PROSITE" id="PS50109">
    <property type="entry name" value="HIS_KIN"/>
    <property type="match status" value="1"/>
</dbReference>
<dbReference type="RefSeq" id="WP_345237309.1">
    <property type="nucleotide sequence ID" value="NZ_BAABGZ010000071.1"/>
</dbReference>
<dbReference type="Pfam" id="PF02518">
    <property type="entry name" value="HATPase_c"/>
    <property type="match status" value="1"/>
</dbReference>
<dbReference type="SMART" id="SM00388">
    <property type="entry name" value="HisKA"/>
    <property type="match status" value="1"/>
</dbReference>
<dbReference type="InterPro" id="IPR003594">
    <property type="entry name" value="HATPase_dom"/>
</dbReference>
<dbReference type="SMART" id="SM00387">
    <property type="entry name" value="HATPase_c"/>
    <property type="match status" value="1"/>
</dbReference>
<dbReference type="InterPro" id="IPR036890">
    <property type="entry name" value="HATPase_C_sf"/>
</dbReference>
<dbReference type="InterPro" id="IPR036097">
    <property type="entry name" value="HisK_dim/P_sf"/>
</dbReference>
<feature type="domain" description="PAS" evidence="8">
    <location>
        <begin position="484"/>
        <end position="554"/>
    </location>
</feature>
<dbReference type="SMART" id="SM00091">
    <property type="entry name" value="PAS"/>
    <property type="match status" value="3"/>
</dbReference>
<dbReference type="SUPFAM" id="SSF55785">
    <property type="entry name" value="PYP-like sensor domain (PAS domain)"/>
    <property type="match status" value="3"/>
</dbReference>
<dbReference type="Pfam" id="PF00512">
    <property type="entry name" value="HisKA"/>
    <property type="match status" value="1"/>
</dbReference>
<dbReference type="EC" id="2.7.13.3" evidence="2"/>
<dbReference type="SUPFAM" id="SSF47384">
    <property type="entry name" value="Homodimeric domain of signal transducing histidine kinase"/>
    <property type="match status" value="1"/>
</dbReference>
<keyword evidence="5" id="KW-0418">Kinase</keyword>
<gene>
    <name evidence="10" type="ORF">GCM10023185_34020</name>
</gene>
<keyword evidence="4" id="KW-0808">Transferase</keyword>
<evidence type="ECO:0000256" key="6">
    <source>
        <dbReference type="SAM" id="Coils"/>
    </source>
</evidence>
<evidence type="ECO:0000256" key="4">
    <source>
        <dbReference type="ARBA" id="ARBA00022679"/>
    </source>
</evidence>
<keyword evidence="11" id="KW-1185">Reference proteome</keyword>
<evidence type="ECO:0000256" key="3">
    <source>
        <dbReference type="ARBA" id="ARBA00022553"/>
    </source>
</evidence>
<name>A0ABP8INP3_9BACT</name>
<dbReference type="PROSITE" id="PS50112">
    <property type="entry name" value="PAS"/>
    <property type="match status" value="1"/>
</dbReference>
<evidence type="ECO:0000256" key="2">
    <source>
        <dbReference type="ARBA" id="ARBA00012438"/>
    </source>
</evidence>
<dbReference type="InterPro" id="IPR005467">
    <property type="entry name" value="His_kinase_dom"/>
</dbReference>
<evidence type="ECO:0000259" key="8">
    <source>
        <dbReference type="PROSITE" id="PS50112"/>
    </source>
</evidence>
<dbReference type="Proteomes" id="UP001501153">
    <property type="component" value="Unassembled WGS sequence"/>
</dbReference>
<dbReference type="Gene3D" id="3.30.565.10">
    <property type="entry name" value="Histidine kinase-like ATPase, C-terminal domain"/>
    <property type="match status" value="1"/>
</dbReference>
<dbReference type="PANTHER" id="PTHR43304">
    <property type="entry name" value="PHYTOCHROME-LIKE PROTEIN CPH1"/>
    <property type="match status" value="1"/>
</dbReference>
<dbReference type="SUPFAM" id="SSF55874">
    <property type="entry name" value="ATPase domain of HSP90 chaperone/DNA topoisomerase II/histidine kinase"/>
    <property type="match status" value="1"/>
</dbReference>
<evidence type="ECO:0000259" key="9">
    <source>
        <dbReference type="PROSITE" id="PS50113"/>
    </source>
</evidence>
<organism evidence="10 11">
    <name type="scientific">Hymenobacter saemangeumensis</name>
    <dbReference type="NCBI Taxonomy" id="1084522"/>
    <lineage>
        <taxon>Bacteria</taxon>
        <taxon>Pseudomonadati</taxon>
        <taxon>Bacteroidota</taxon>
        <taxon>Cytophagia</taxon>
        <taxon>Cytophagales</taxon>
        <taxon>Hymenobacteraceae</taxon>
        <taxon>Hymenobacter</taxon>
    </lineage>
</organism>
<dbReference type="EMBL" id="BAABGZ010000071">
    <property type="protein sequence ID" value="GAA4364455.1"/>
    <property type="molecule type" value="Genomic_DNA"/>
</dbReference>
<feature type="domain" description="PAC" evidence="9">
    <location>
        <begin position="230"/>
        <end position="285"/>
    </location>
</feature>
<evidence type="ECO:0000313" key="11">
    <source>
        <dbReference type="Proteomes" id="UP001501153"/>
    </source>
</evidence>
<evidence type="ECO:0000259" key="7">
    <source>
        <dbReference type="PROSITE" id="PS50109"/>
    </source>
</evidence>
<sequence length="855" mass="96855">MPAPTLTSGPAPELLQTLFDVSLTGVILFRPVYEPGAGAAITDLAYVRLNPAAQRMLQLPEVPEHTFLTLYPRASETGIFAFYRDTFLSGQAGRYDVNYQHDGLDNYFHLAAQRAGELLVVSFTDTSDHDRSAAEQALRESQAREKAARATAESQQKRLREVLMELPALIACFTGPSHIYDFVNPSYQQLFPDRMLLGNPLREALPELVRQNFLELFDEVYRTGVPFYGTELEARGDYHGEGYLTYRYFNVYLQALRDEQGRINGLLNFGYDVTEQVRARHKSTEAQQQVLILNEELSATNEELMASNEEIQANNAELLHSQQQLNLLNQELESRVLQRTLALLRAQNEAERQRARLENFFMQAPASICILDGPELVFELVNPAYQQLFPGRRLLGLPLLEALPELRGHQVWHTLQQVYRTGHTHEETGLLIPVAPYEGGPLHDFYFNYIQQARTNEDGQVDGVLVFAFEVTEQVKARHAAEASAWQLRVVTDALPVLIGYIDHEGRYRFANKAYESWFNQKPEQLLGREVREVIGEEAFSQVQHYFNRALAGEALQFSARMPYREDFVRYIHTSYVPDLRDGEVAGFFTLVTDVTEQELARQQVQDLNDELRARNDELHATNHQLRHINIDLDNFIYAASHDLKSPITNIEGLLQVLQEHLPPGSPQHPDVAPILAMMQDSVLRFKRTIDDLSDVTKLQKEHDLPSTDVALADVVEDVRLDLQPLLSQTGGQLLLELQDCPSVSFSTKNLRSVVYNLLSNALKFRHAERVPLVRISCRQVDGFTVLSVQDNGLGLEQSQQAELFTMFRRLHTHVDGTGIGLYMVKRSVENAGGHVEVESVPGVGSTFSVFFKRG</sequence>
<dbReference type="Gene3D" id="3.30.450.20">
    <property type="entry name" value="PAS domain"/>
    <property type="match status" value="4"/>
</dbReference>
<dbReference type="Pfam" id="PF08448">
    <property type="entry name" value="PAS_4"/>
    <property type="match status" value="3"/>
</dbReference>
<proteinExistence type="predicted"/>
<feature type="coiled-coil region" evidence="6">
    <location>
        <begin position="595"/>
        <end position="625"/>
    </location>
</feature>
<accession>A0ABP8INP3</accession>